<feature type="transmembrane region" description="Helical" evidence="2">
    <location>
        <begin position="47"/>
        <end position="69"/>
    </location>
</feature>
<dbReference type="EMBL" id="FNET01000028">
    <property type="protein sequence ID" value="SDM87367.1"/>
    <property type="molecule type" value="Genomic_DNA"/>
</dbReference>
<keyword evidence="2" id="KW-1133">Transmembrane helix</keyword>
<evidence type="ECO:0000256" key="1">
    <source>
        <dbReference type="SAM" id="MobiDB-lite"/>
    </source>
</evidence>
<evidence type="ECO:0008006" key="5">
    <source>
        <dbReference type="Google" id="ProtNLM"/>
    </source>
</evidence>
<accession>A0A1G9WSE7</accession>
<protein>
    <recommendedName>
        <fullName evidence="5">DUF2637 domain-containing protein</fullName>
    </recommendedName>
</protein>
<organism evidence="3 4">
    <name type="scientific">Lentzea albidocapillata subsp. violacea</name>
    <dbReference type="NCBI Taxonomy" id="128104"/>
    <lineage>
        <taxon>Bacteria</taxon>
        <taxon>Bacillati</taxon>
        <taxon>Actinomycetota</taxon>
        <taxon>Actinomycetes</taxon>
        <taxon>Pseudonocardiales</taxon>
        <taxon>Pseudonocardiaceae</taxon>
        <taxon>Lentzea</taxon>
    </lineage>
</organism>
<proteinExistence type="predicted"/>
<dbReference type="RefSeq" id="WP_256335183.1">
    <property type="nucleotide sequence ID" value="NZ_FNET01000028.1"/>
</dbReference>
<keyword evidence="2" id="KW-0472">Membrane</keyword>
<evidence type="ECO:0000313" key="4">
    <source>
        <dbReference type="Proteomes" id="UP000199682"/>
    </source>
</evidence>
<feature type="region of interest" description="Disordered" evidence="1">
    <location>
        <begin position="160"/>
        <end position="185"/>
    </location>
</feature>
<dbReference type="AlphaFoldDB" id="A0A1G9WSE7"/>
<dbReference type="Proteomes" id="UP000199682">
    <property type="component" value="Unassembled WGS sequence"/>
</dbReference>
<name>A0A1G9WSE7_9PSEU</name>
<gene>
    <name evidence="3" type="ORF">SAMN04488074_12864</name>
</gene>
<evidence type="ECO:0000256" key="2">
    <source>
        <dbReference type="SAM" id="Phobius"/>
    </source>
</evidence>
<sequence length="274" mass="29504">MASSGHISVTGTDVVVRAVTVIMGTVVGLTFLFGFGNVLSLGLRLGVPIWVAPLVAPAVDLSILGLLLAIRHLALAGASDEVLRPARRLLMFASAVTLALNVADPVVADEYGKAAFDAVGPLLLIGWAEVGPRVLQAIKVAAPSIDAGCAGVDCQRNQLEEAEERGSQLNEVERVEPGPEQPRARATHGYPIEAYLDRARVEDADHRALHQKPISADNLRARLRIGAAPARQLVKIVRDEFDEQVRSRISEVGAAIEALDFSRENLQLRRRERV</sequence>
<reference evidence="4" key="1">
    <citation type="submission" date="2016-10" db="EMBL/GenBank/DDBJ databases">
        <authorList>
            <person name="Varghese N."/>
            <person name="Submissions S."/>
        </authorList>
    </citation>
    <scope>NUCLEOTIDE SEQUENCE [LARGE SCALE GENOMIC DNA]</scope>
    <source>
        <strain evidence="4">DSM 44796</strain>
    </source>
</reference>
<keyword evidence="2" id="KW-0812">Transmembrane</keyword>
<feature type="transmembrane region" description="Helical" evidence="2">
    <location>
        <begin position="14"/>
        <end position="35"/>
    </location>
</feature>
<evidence type="ECO:0000313" key="3">
    <source>
        <dbReference type="EMBL" id="SDM87367.1"/>
    </source>
</evidence>